<accession>A0ABX1QW90</accession>
<organism evidence="2 3">
    <name type="scientific">Flavobacterium solisilvae</name>
    <dbReference type="NCBI Taxonomy" id="1852019"/>
    <lineage>
        <taxon>Bacteria</taxon>
        <taxon>Pseudomonadati</taxon>
        <taxon>Bacteroidota</taxon>
        <taxon>Flavobacteriia</taxon>
        <taxon>Flavobacteriales</taxon>
        <taxon>Flavobacteriaceae</taxon>
        <taxon>Flavobacterium</taxon>
    </lineage>
</organism>
<dbReference type="Pfam" id="PF08818">
    <property type="entry name" value="DUF1801"/>
    <property type="match status" value="1"/>
</dbReference>
<evidence type="ECO:0000259" key="1">
    <source>
        <dbReference type="Pfam" id="PF08818"/>
    </source>
</evidence>
<proteinExistence type="predicted"/>
<dbReference type="InterPro" id="IPR014922">
    <property type="entry name" value="YdhG-like"/>
</dbReference>
<keyword evidence="3" id="KW-1185">Reference proteome</keyword>
<gene>
    <name evidence="2" type="ORF">G6042_12550</name>
</gene>
<dbReference type="Gene3D" id="3.90.1150.200">
    <property type="match status" value="1"/>
</dbReference>
<dbReference type="SUPFAM" id="SSF159888">
    <property type="entry name" value="YdhG-like"/>
    <property type="match status" value="1"/>
</dbReference>
<protein>
    <submittedName>
        <fullName evidence="2">DUF1801 domain-containing protein</fullName>
    </submittedName>
</protein>
<sequence length="151" mass="17395">MQSTAKTPAEYVDSLPDERKSVIENIRKTVLDNLPEGFEETMGYGMLGYVVPHSIYPSGYHCDPKTPLPFISVASQKNFIAFYHMGIYADESLLNWFIAEYPKHCKTKLDMGKSCIRFKKMNDIPYELLGQLVAKMSVQDWISLYEKNLKR</sequence>
<feature type="domain" description="YdhG-like" evidence="1">
    <location>
        <begin position="19"/>
        <end position="135"/>
    </location>
</feature>
<evidence type="ECO:0000313" key="2">
    <source>
        <dbReference type="EMBL" id="NMH26096.1"/>
    </source>
</evidence>
<name>A0ABX1QW90_9FLAO</name>
<evidence type="ECO:0000313" key="3">
    <source>
        <dbReference type="Proteomes" id="UP000767947"/>
    </source>
</evidence>
<dbReference type="Proteomes" id="UP000767947">
    <property type="component" value="Unassembled WGS sequence"/>
</dbReference>
<reference evidence="2 3" key="1">
    <citation type="submission" date="2020-02" db="EMBL/GenBank/DDBJ databases">
        <title>Flavobacterium sp. genome.</title>
        <authorList>
            <person name="Jung H.S."/>
            <person name="Baek J.H."/>
            <person name="Jeon C.O."/>
        </authorList>
    </citation>
    <scope>NUCLEOTIDE SEQUENCE [LARGE SCALE GENOMIC DNA]</scope>
    <source>
        <strain evidence="2 3">SE-s27</strain>
    </source>
</reference>
<dbReference type="EMBL" id="JAAMPT010000209">
    <property type="protein sequence ID" value="NMH26096.1"/>
    <property type="molecule type" value="Genomic_DNA"/>
</dbReference>
<comment type="caution">
    <text evidence="2">The sequence shown here is derived from an EMBL/GenBank/DDBJ whole genome shotgun (WGS) entry which is preliminary data.</text>
</comment>
<dbReference type="RefSeq" id="WP_169524794.1">
    <property type="nucleotide sequence ID" value="NZ_JAAMPT010000209.1"/>
</dbReference>